<dbReference type="Gene3D" id="1.25.40.10">
    <property type="entry name" value="Tetratricopeptide repeat domain"/>
    <property type="match status" value="1"/>
</dbReference>
<name>A0A9P9Y267_9HYPO</name>
<evidence type="ECO:0000313" key="2">
    <source>
        <dbReference type="Proteomes" id="UP001055219"/>
    </source>
</evidence>
<comment type="caution">
    <text evidence="1">The sequence shown here is derived from an EMBL/GenBank/DDBJ whole genome shotgun (WGS) entry which is preliminary data.</text>
</comment>
<organism evidence="1 2">
    <name type="scientific">Emericellopsis cladophorae</name>
    <dbReference type="NCBI Taxonomy" id="2686198"/>
    <lineage>
        <taxon>Eukaryota</taxon>
        <taxon>Fungi</taxon>
        <taxon>Dikarya</taxon>
        <taxon>Ascomycota</taxon>
        <taxon>Pezizomycotina</taxon>
        <taxon>Sordariomycetes</taxon>
        <taxon>Hypocreomycetidae</taxon>
        <taxon>Hypocreales</taxon>
        <taxon>Bionectriaceae</taxon>
        <taxon>Emericellopsis</taxon>
    </lineage>
</organism>
<proteinExistence type="predicted"/>
<dbReference type="Proteomes" id="UP001055219">
    <property type="component" value="Unassembled WGS sequence"/>
</dbReference>
<gene>
    <name evidence="1" type="ORF">J7T54_004954</name>
</gene>
<dbReference type="OrthoDB" id="185373at2759"/>
<dbReference type="GeneID" id="75831440"/>
<reference evidence="1" key="1">
    <citation type="journal article" date="2021" name="J Fungi (Basel)">
        <title>Genomic and Metabolomic Analyses of the Marine Fungus Emericellopsis cladophorae: Insights into Saltwater Adaptability Mechanisms and Its Biosynthetic Potential.</title>
        <authorList>
            <person name="Goncalves M.F.M."/>
            <person name="Hilario S."/>
            <person name="Van de Peer Y."/>
            <person name="Esteves A.C."/>
            <person name="Alves A."/>
        </authorList>
    </citation>
    <scope>NUCLEOTIDE SEQUENCE</scope>
    <source>
        <strain evidence="1">MUM 19.33</strain>
    </source>
</reference>
<accession>A0A9P9Y267</accession>
<evidence type="ECO:0000313" key="1">
    <source>
        <dbReference type="EMBL" id="KAI6781788.1"/>
    </source>
</evidence>
<protein>
    <submittedName>
        <fullName evidence="1">Uncharacterized protein</fullName>
    </submittedName>
</protein>
<dbReference type="RefSeq" id="XP_051362644.1">
    <property type="nucleotide sequence ID" value="XM_051505995.1"/>
</dbReference>
<dbReference type="InterPro" id="IPR011990">
    <property type="entry name" value="TPR-like_helical_dom_sf"/>
</dbReference>
<reference evidence="1" key="2">
    <citation type="submission" date="2022-07" db="EMBL/GenBank/DDBJ databases">
        <authorList>
            <person name="Goncalves M.F.M."/>
            <person name="Hilario S."/>
            <person name="Van De Peer Y."/>
            <person name="Esteves A.C."/>
            <person name="Alves A."/>
        </authorList>
    </citation>
    <scope>NUCLEOTIDE SEQUENCE</scope>
    <source>
        <strain evidence="1">MUM 19.33</strain>
    </source>
</reference>
<keyword evidence="2" id="KW-1185">Reference proteome</keyword>
<sequence length="694" mass="77379">MKTLWQRAKQAHSCGCRACSTVARGASKRVTTPRRKATFAEIFTAAYSSVFASAAIVDSIRKDERRRDLDRQLDEARRDLAALREQGSGRRAKGVDNMSAQSSISLLTDEQMHAIWQAMKGIWKAGASAGHLQPAEAQRHRHLVHVYLNGRGFPIDSRNANTSEQLELALLAEESEHASSPRDPEEPAHMEKFGESIGSLVGRLLRQVEFVEEGACSPSFDEATSVLRTSHHQYGYRSCNPAAAAANLKALNKANQTAINDVNAGVKEKVGRVCYNLLVSAFPPDMNIFNTLIAGFDKDPATRKLSGQMVDFFFTKSLLKPTPCTFAAILHHYSVTGQHEQFFRTMACICGSDATTGAKLMRRKVKDLRKSRELQAWAADEQQRSTHSGYVWQHASLNMIVVEEMLSGLLRLGSFDKAMEILTVALQAGVRLASRIVKQTLDECLEALDWRAGWELTHQLARHERIWPVLMIDRDHETAAYIIDRVVSLMAMVGAGTRGVTLADSELCQIGLSRSQLARLWRQLSKTNASLPNPARLPRLGTANGKTRVARRTRRLQFLSADAEVTRINSALIGRRSKNTQMSKISVSYRRRLVLHRGEDLMREIQFWQKKVEEALEPFGSLRLGTVTIVEADNPLSVAHKVKTHPLEGRALRGGYRGLPRKGGAAEHYEDRFPWALIASRRTATGAQQKSTTW</sequence>
<dbReference type="AlphaFoldDB" id="A0A9P9Y267"/>
<dbReference type="EMBL" id="JAGIXG020000018">
    <property type="protein sequence ID" value="KAI6781788.1"/>
    <property type="molecule type" value="Genomic_DNA"/>
</dbReference>